<sequence length="74" mass="9056">MKRLLESSRREFVGKDINKKLIRRFWRCLKAYKNGLSYGQILKAYFSDMSNAKTQEHLRISNKIELYFDFFWIN</sequence>
<keyword evidence="2" id="KW-1185">Reference proteome</keyword>
<dbReference type="Proteomes" id="UP000276133">
    <property type="component" value="Unassembled WGS sequence"/>
</dbReference>
<evidence type="ECO:0000313" key="1">
    <source>
        <dbReference type="EMBL" id="RNA31631.1"/>
    </source>
</evidence>
<dbReference type="EMBL" id="REGN01001916">
    <property type="protein sequence ID" value="RNA31631.1"/>
    <property type="molecule type" value="Genomic_DNA"/>
</dbReference>
<comment type="caution">
    <text evidence="1">The sequence shown here is derived from an EMBL/GenBank/DDBJ whole genome shotgun (WGS) entry which is preliminary data.</text>
</comment>
<gene>
    <name evidence="1" type="ORF">BpHYR1_045896</name>
</gene>
<accession>A0A3M7S777</accession>
<reference evidence="1 2" key="1">
    <citation type="journal article" date="2018" name="Sci. Rep.">
        <title>Genomic signatures of local adaptation to the degree of environmental predictability in rotifers.</title>
        <authorList>
            <person name="Franch-Gras L."/>
            <person name="Hahn C."/>
            <person name="Garcia-Roger E.M."/>
            <person name="Carmona M.J."/>
            <person name="Serra M."/>
            <person name="Gomez A."/>
        </authorList>
    </citation>
    <scope>NUCLEOTIDE SEQUENCE [LARGE SCALE GENOMIC DNA]</scope>
    <source>
        <strain evidence="1">HYR1</strain>
    </source>
</reference>
<dbReference type="AlphaFoldDB" id="A0A3M7S777"/>
<protein>
    <submittedName>
        <fullName evidence="1">Uncharacterized protein</fullName>
    </submittedName>
</protein>
<proteinExistence type="predicted"/>
<name>A0A3M7S777_BRAPC</name>
<organism evidence="1 2">
    <name type="scientific">Brachionus plicatilis</name>
    <name type="common">Marine rotifer</name>
    <name type="synonym">Brachionus muelleri</name>
    <dbReference type="NCBI Taxonomy" id="10195"/>
    <lineage>
        <taxon>Eukaryota</taxon>
        <taxon>Metazoa</taxon>
        <taxon>Spiralia</taxon>
        <taxon>Gnathifera</taxon>
        <taxon>Rotifera</taxon>
        <taxon>Eurotatoria</taxon>
        <taxon>Monogononta</taxon>
        <taxon>Pseudotrocha</taxon>
        <taxon>Ploima</taxon>
        <taxon>Brachionidae</taxon>
        <taxon>Brachionus</taxon>
    </lineage>
</organism>
<evidence type="ECO:0000313" key="2">
    <source>
        <dbReference type="Proteomes" id="UP000276133"/>
    </source>
</evidence>